<gene>
    <name evidence="4" type="primary">rps14</name>
</gene>
<dbReference type="SUPFAM" id="SSF57716">
    <property type="entry name" value="Glucocorticoid receptor-like (DNA-binding domain)"/>
    <property type="match status" value="1"/>
</dbReference>
<dbReference type="InterPro" id="IPR001209">
    <property type="entry name" value="Ribosomal_uS14"/>
</dbReference>
<reference evidence="4" key="1">
    <citation type="submission" date="2019-12" db="EMBL/GenBank/DDBJ databases">
        <title>Mitochondrial genomes of Hemiarma marina and Leucocryptos marina revised the evolution of cytochrome c maturation in Cryptista.</title>
        <authorList>
            <person name="Nishimura Y."/>
            <person name="Kume K."/>
            <person name="Sonehara K."/>
            <person name="Tanifuji G."/>
            <person name="Shiratori T."/>
            <person name="Ishida K."/>
            <person name="Hashimoto T."/>
            <person name="Inagaki Y."/>
            <person name="Ohkuma M."/>
        </authorList>
    </citation>
    <scope>NUCLEOTIDE SEQUENCE</scope>
    <source>
        <strain evidence="4">SRT149</strain>
    </source>
</reference>
<keyword evidence="2 4" id="KW-0689">Ribosomal protein</keyword>
<keyword evidence="3" id="KW-0687">Ribonucleoprotein</keyword>
<sequence length="96" mass="11080">MKTRMERDLKRRKAFAANEAKRQLLRAEIRKSTTMTDRMMAVAALDECRGPSVRIGNRCTYTGRSKGVYKSWRMSRIIFREKALAGQLPGVQKASW</sequence>
<protein>
    <submittedName>
        <fullName evidence="4">30S ribosomal protein S14</fullName>
    </submittedName>
</protein>
<geneLocation type="mitochondrion" evidence="4"/>
<comment type="similarity">
    <text evidence="1">Belongs to the universal ribosomal protein uS14 family.</text>
</comment>
<keyword evidence="4" id="KW-0496">Mitochondrion</keyword>
<dbReference type="Pfam" id="PF00253">
    <property type="entry name" value="Ribosomal_S14"/>
    <property type="match status" value="1"/>
</dbReference>
<dbReference type="AlphaFoldDB" id="A0A679EJS7"/>
<evidence type="ECO:0000256" key="1">
    <source>
        <dbReference type="ARBA" id="ARBA00009083"/>
    </source>
</evidence>
<evidence type="ECO:0000256" key="2">
    <source>
        <dbReference type="ARBA" id="ARBA00022980"/>
    </source>
</evidence>
<organism evidence="4">
    <name type="scientific">Hemiarma marina</name>
    <dbReference type="NCBI Taxonomy" id="1848298"/>
    <lineage>
        <taxon>Eukaryota</taxon>
        <taxon>Cryptophyceae</taxon>
        <taxon>Cyathomonadacea</taxon>
        <taxon>Goniomonadaceae</taxon>
    </lineage>
</organism>
<dbReference type="GO" id="GO:0006412">
    <property type="term" value="P:translation"/>
    <property type="evidence" value="ECO:0007669"/>
    <property type="project" value="InterPro"/>
</dbReference>
<dbReference type="PANTHER" id="PTHR19836">
    <property type="entry name" value="30S RIBOSOMAL PROTEIN S14"/>
    <property type="match status" value="1"/>
</dbReference>
<dbReference type="EMBL" id="LC515367">
    <property type="protein sequence ID" value="BBQ05367.1"/>
    <property type="molecule type" value="Genomic_DNA"/>
</dbReference>
<dbReference type="GO" id="GO:0005763">
    <property type="term" value="C:mitochondrial small ribosomal subunit"/>
    <property type="evidence" value="ECO:0007669"/>
    <property type="project" value="TreeGrafter"/>
</dbReference>
<evidence type="ECO:0000313" key="4">
    <source>
        <dbReference type="EMBL" id="BBQ05367.1"/>
    </source>
</evidence>
<dbReference type="Gene3D" id="1.10.287.1480">
    <property type="match status" value="1"/>
</dbReference>
<name>A0A679EJS7_9CRYP</name>
<proteinExistence type="inferred from homology"/>
<dbReference type="PANTHER" id="PTHR19836:SF19">
    <property type="entry name" value="SMALL RIBOSOMAL SUBUNIT PROTEIN US14M"/>
    <property type="match status" value="1"/>
</dbReference>
<evidence type="ECO:0000256" key="3">
    <source>
        <dbReference type="ARBA" id="ARBA00023274"/>
    </source>
</evidence>
<dbReference type="GO" id="GO:0003735">
    <property type="term" value="F:structural constituent of ribosome"/>
    <property type="evidence" value="ECO:0007669"/>
    <property type="project" value="InterPro"/>
</dbReference>
<accession>A0A679EJS7</accession>